<dbReference type="EMBL" id="CP019699">
    <property type="protein sequence ID" value="AQS55307.1"/>
    <property type="molecule type" value="Genomic_DNA"/>
</dbReference>
<dbReference type="InterPro" id="IPR050077">
    <property type="entry name" value="LexA_repressor"/>
</dbReference>
<dbReference type="Pfam" id="PF01726">
    <property type="entry name" value="LexA_DNA_bind"/>
    <property type="match status" value="1"/>
</dbReference>
<gene>
    <name evidence="2" type="ORF">B0W44_05425</name>
</gene>
<dbReference type="Proteomes" id="UP000188603">
    <property type="component" value="Chromosome"/>
</dbReference>
<evidence type="ECO:0000313" key="2">
    <source>
        <dbReference type="EMBL" id="AQS55307.1"/>
    </source>
</evidence>
<organism evidence="2 3">
    <name type="scientific">Novibacillus thermophilus</name>
    <dbReference type="NCBI Taxonomy" id="1471761"/>
    <lineage>
        <taxon>Bacteria</taxon>
        <taxon>Bacillati</taxon>
        <taxon>Bacillota</taxon>
        <taxon>Bacilli</taxon>
        <taxon>Bacillales</taxon>
        <taxon>Thermoactinomycetaceae</taxon>
        <taxon>Novibacillus</taxon>
    </lineage>
</organism>
<dbReference type="GO" id="GO:0004252">
    <property type="term" value="F:serine-type endopeptidase activity"/>
    <property type="evidence" value="ECO:0007669"/>
    <property type="project" value="InterPro"/>
</dbReference>
<name>A0A1U9K5H5_9BACL</name>
<dbReference type="InterPro" id="IPR036390">
    <property type="entry name" value="WH_DNA-bd_sf"/>
</dbReference>
<dbReference type="STRING" id="1471761.B0W44_05425"/>
<evidence type="ECO:0000313" key="3">
    <source>
        <dbReference type="Proteomes" id="UP000188603"/>
    </source>
</evidence>
<dbReference type="Gene3D" id="1.10.10.10">
    <property type="entry name" value="Winged helix-like DNA-binding domain superfamily/Winged helix DNA-binding domain"/>
    <property type="match status" value="1"/>
</dbReference>
<sequence>MLTRRQREVLDAIITFTQENNYPPTVREIGSMIGSKSPSTVQDLLKKLKRKGFVTWEPKIPRTIRIIKRIERRVKHGTRGKEPDYRVC</sequence>
<dbReference type="InterPro" id="IPR006199">
    <property type="entry name" value="LexA_DNA-bd_dom"/>
</dbReference>
<dbReference type="PANTHER" id="PTHR33516:SF2">
    <property type="entry name" value="LEXA REPRESSOR-RELATED"/>
    <property type="match status" value="1"/>
</dbReference>
<reference evidence="2 3" key="1">
    <citation type="journal article" date="2015" name="Int. J. Syst. Evol. Microbiol.">
        <title>Novibacillus thermophilus gen. nov., sp. nov., a Gram-staining-negative and moderately thermophilic member of the family Thermoactinomycetaceae.</title>
        <authorList>
            <person name="Yang G."/>
            <person name="Chen J."/>
            <person name="Zhou S."/>
        </authorList>
    </citation>
    <scope>NUCLEOTIDE SEQUENCE [LARGE SCALE GENOMIC DNA]</scope>
    <source>
        <strain evidence="2 3">SG-1</strain>
    </source>
</reference>
<dbReference type="GO" id="GO:0006508">
    <property type="term" value="P:proteolysis"/>
    <property type="evidence" value="ECO:0007669"/>
    <property type="project" value="InterPro"/>
</dbReference>
<accession>A0A1U9K5H5</accession>
<dbReference type="AlphaFoldDB" id="A0A1U9K5H5"/>
<dbReference type="SUPFAM" id="SSF46785">
    <property type="entry name" value="Winged helix' DNA-binding domain"/>
    <property type="match status" value="1"/>
</dbReference>
<keyword evidence="3" id="KW-1185">Reference proteome</keyword>
<dbReference type="PANTHER" id="PTHR33516">
    <property type="entry name" value="LEXA REPRESSOR"/>
    <property type="match status" value="1"/>
</dbReference>
<dbReference type="InterPro" id="IPR036388">
    <property type="entry name" value="WH-like_DNA-bd_sf"/>
</dbReference>
<feature type="domain" description="LexA repressor DNA-binding" evidence="1">
    <location>
        <begin position="2"/>
        <end position="63"/>
    </location>
</feature>
<dbReference type="RefSeq" id="WP_228441544.1">
    <property type="nucleotide sequence ID" value="NZ_CP019699.1"/>
</dbReference>
<proteinExistence type="predicted"/>
<evidence type="ECO:0000259" key="1">
    <source>
        <dbReference type="Pfam" id="PF01726"/>
    </source>
</evidence>
<protein>
    <recommendedName>
        <fullName evidence="1">LexA repressor DNA-binding domain-containing protein</fullName>
    </recommendedName>
</protein>
<dbReference type="KEGG" id="ntr:B0W44_05425"/>